<reference evidence="1 2" key="1">
    <citation type="journal article" date="2021" name="Elife">
        <title>Chloroplast acquisition without the gene transfer in kleptoplastic sea slugs, Plakobranchus ocellatus.</title>
        <authorList>
            <person name="Maeda T."/>
            <person name="Takahashi S."/>
            <person name="Yoshida T."/>
            <person name="Shimamura S."/>
            <person name="Takaki Y."/>
            <person name="Nagai Y."/>
            <person name="Toyoda A."/>
            <person name="Suzuki Y."/>
            <person name="Arimoto A."/>
            <person name="Ishii H."/>
            <person name="Satoh N."/>
            <person name="Nishiyama T."/>
            <person name="Hasebe M."/>
            <person name="Maruyama T."/>
            <person name="Minagawa J."/>
            <person name="Obokata J."/>
            <person name="Shigenobu S."/>
        </authorList>
    </citation>
    <scope>NUCLEOTIDE SEQUENCE [LARGE SCALE GENOMIC DNA]</scope>
</reference>
<dbReference type="AlphaFoldDB" id="A0AAV3YXD0"/>
<evidence type="ECO:0000313" key="1">
    <source>
        <dbReference type="EMBL" id="GFN87631.1"/>
    </source>
</evidence>
<proteinExistence type="predicted"/>
<name>A0AAV3YXD0_9GAST</name>
<comment type="caution">
    <text evidence="1">The sequence shown here is derived from an EMBL/GenBank/DDBJ whole genome shotgun (WGS) entry which is preliminary data.</text>
</comment>
<organism evidence="1 2">
    <name type="scientific">Plakobranchus ocellatus</name>
    <dbReference type="NCBI Taxonomy" id="259542"/>
    <lineage>
        <taxon>Eukaryota</taxon>
        <taxon>Metazoa</taxon>
        <taxon>Spiralia</taxon>
        <taxon>Lophotrochozoa</taxon>
        <taxon>Mollusca</taxon>
        <taxon>Gastropoda</taxon>
        <taxon>Heterobranchia</taxon>
        <taxon>Euthyneura</taxon>
        <taxon>Panpulmonata</taxon>
        <taxon>Sacoglossa</taxon>
        <taxon>Placobranchoidea</taxon>
        <taxon>Plakobranchidae</taxon>
        <taxon>Plakobranchus</taxon>
    </lineage>
</organism>
<protein>
    <submittedName>
        <fullName evidence="1">Uncharacterized protein</fullName>
    </submittedName>
</protein>
<dbReference type="Proteomes" id="UP000735302">
    <property type="component" value="Unassembled WGS sequence"/>
</dbReference>
<accession>A0AAV3YXD0</accession>
<dbReference type="EMBL" id="BLXT01001760">
    <property type="protein sequence ID" value="GFN87631.1"/>
    <property type="molecule type" value="Genomic_DNA"/>
</dbReference>
<keyword evidence="2" id="KW-1185">Reference proteome</keyword>
<gene>
    <name evidence="1" type="ORF">PoB_001413700</name>
</gene>
<evidence type="ECO:0000313" key="2">
    <source>
        <dbReference type="Proteomes" id="UP000735302"/>
    </source>
</evidence>
<sequence>MGMKKATLISTVKRRPLPTVYFRAGNSDAFRSLGSEPDDVISTGKDEAVATKVITVDNASLVESINMIQAGHTKAPSCGFLDLFTFTGDDHILDNEK</sequence>